<organism evidence="10 11">
    <name type="scientific">Lacticaseibacillus thailandensis DSM 22698 = JCM 13996</name>
    <dbReference type="NCBI Taxonomy" id="1423810"/>
    <lineage>
        <taxon>Bacteria</taxon>
        <taxon>Bacillati</taxon>
        <taxon>Bacillota</taxon>
        <taxon>Bacilli</taxon>
        <taxon>Lactobacillales</taxon>
        <taxon>Lactobacillaceae</taxon>
        <taxon>Lacticaseibacillus</taxon>
    </lineage>
</organism>
<evidence type="ECO:0000256" key="8">
    <source>
        <dbReference type="ARBA" id="ARBA00022801"/>
    </source>
</evidence>
<dbReference type="InterPro" id="IPR035097">
    <property type="entry name" value="M29_N-terminal"/>
</dbReference>
<accession>A0A0R2C6L1</accession>
<keyword evidence="9" id="KW-0482">Metalloprotease</keyword>
<comment type="caution">
    <text evidence="10">The sequence shown here is derived from an EMBL/GenBank/DDBJ whole genome shotgun (WGS) entry which is preliminary data.</text>
</comment>
<name>A0A0R2C6L1_9LACO</name>
<dbReference type="InterPro" id="IPR000787">
    <property type="entry name" value="Peptidase_M29"/>
</dbReference>
<evidence type="ECO:0000256" key="2">
    <source>
        <dbReference type="ARBA" id="ARBA00001946"/>
    </source>
</evidence>
<comment type="cofactor">
    <cofactor evidence="3">
        <name>Zn(2+)</name>
        <dbReference type="ChEBI" id="CHEBI:29105"/>
    </cofactor>
</comment>
<dbReference type="PANTHER" id="PTHR34448">
    <property type="entry name" value="AMINOPEPTIDASE"/>
    <property type="match status" value="1"/>
</dbReference>
<dbReference type="AlphaFoldDB" id="A0A0R2C6L1"/>
<dbReference type="GO" id="GO:0008237">
    <property type="term" value="F:metallopeptidase activity"/>
    <property type="evidence" value="ECO:0007669"/>
    <property type="project" value="UniProtKB-KW"/>
</dbReference>
<gene>
    <name evidence="10" type="ORF">FD19_GL000891</name>
</gene>
<evidence type="ECO:0000313" key="10">
    <source>
        <dbReference type="EMBL" id="KRM87389.1"/>
    </source>
</evidence>
<comment type="cofactor">
    <cofactor evidence="1">
        <name>Co(2+)</name>
        <dbReference type="ChEBI" id="CHEBI:48828"/>
    </cofactor>
</comment>
<keyword evidence="5" id="KW-0031">Aminopeptidase</keyword>
<comment type="similarity">
    <text evidence="4">Belongs to the peptidase M29 family.</text>
</comment>
<keyword evidence="8" id="KW-0378">Hydrolase</keyword>
<keyword evidence="7" id="KW-0479">Metal-binding</keyword>
<proteinExistence type="inferred from homology"/>
<keyword evidence="11" id="KW-1185">Reference proteome</keyword>
<dbReference type="GO" id="GO:0006508">
    <property type="term" value="P:proteolysis"/>
    <property type="evidence" value="ECO:0007669"/>
    <property type="project" value="UniProtKB-KW"/>
</dbReference>
<keyword evidence="6" id="KW-0645">Protease</keyword>
<evidence type="ECO:0008006" key="12">
    <source>
        <dbReference type="Google" id="ProtNLM"/>
    </source>
</evidence>
<dbReference type="GO" id="GO:0004177">
    <property type="term" value="F:aminopeptidase activity"/>
    <property type="evidence" value="ECO:0007669"/>
    <property type="project" value="UniProtKB-KW"/>
</dbReference>
<evidence type="ECO:0000256" key="5">
    <source>
        <dbReference type="ARBA" id="ARBA00022438"/>
    </source>
</evidence>
<evidence type="ECO:0000256" key="3">
    <source>
        <dbReference type="ARBA" id="ARBA00001947"/>
    </source>
</evidence>
<sequence length="85" mass="9109">MAKYTDLAVETGVAVKPSDTVYLQTNVTRAQLAHLIVAAAYRAGAAKVNLADTHVNFMMGSAQMNIAGIARDSQRVALFRNGDWA</sequence>
<evidence type="ECO:0000256" key="1">
    <source>
        <dbReference type="ARBA" id="ARBA00001941"/>
    </source>
</evidence>
<dbReference type="RefSeq" id="WP_054750102.1">
    <property type="nucleotide sequence ID" value="NZ_AYZK01000002.1"/>
</dbReference>
<evidence type="ECO:0000256" key="6">
    <source>
        <dbReference type="ARBA" id="ARBA00022670"/>
    </source>
</evidence>
<dbReference type="STRING" id="1423810.FD19_GL000891"/>
<comment type="cofactor">
    <cofactor evidence="2">
        <name>Mg(2+)</name>
        <dbReference type="ChEBI" id="CHEBI:18420"/>
    </cofactor>
</comment>
<reference evidence="10 11" key="1">
    <citation type="journal article" date="2015" name="Genome Announc.">
        <title>Expanding the biotechnology potential of lactobacilli through comparative genomics of 213 strains and associated genera.</title>
        <authorList>
            <person name="Sun Z."/>
            <person name="Harris H.M."/>
            <person name="McCann A."/>
            <person name="Guo C."/>
            <person name="Argimon S."/>
            <person name="Zhang W."/>
            <person name="Yang X."/>
            <person name="Jeffery I.B."/>
            <person name="Cooney J.C."/>
            <person name="Kagawa T.F."/>
            <person name="Liu W."/>
            <person name="Song Y."/>
            <person name="Salvetti E."/>
            <person name="Wrobel A."/>
            <person name="Rasinkangas P."/>
            <person name="Parkhill J."/>
            <person name="Rea M.C."/>
            <person name="O'Sullivan O."/>
            <person name="Ritari J."/>
            <person name="Douillard F.P."/>
            <person name="Paul Ross R."/>
            <person name="Yang R."/>
            <person name="Briner A.E."/>
            <person name="Felis G.E."/>
            <person name="de Vos W.M."/>
            <person name="Barrangou R."/>
            <person name="Klaenhammer T.R."/>
            <person name="Caufield P.W."/>
            <person name="Cui Y."/>
            <person name="Zhang H."/>
            <person name="O'Toole P.W."/>
        </authorList>
    </citation>
    <scope>NUCLEOTIDE SEQUENCE [LARGE SCALE GENOMIC DNA]</scope>
    <source>
        <strain evidence="10 11">DSM 22698</strain>
    </source>
</reference>
<dbReference type="OrthoDB" id="9803993at2"/>
<dbReference type="InterPro" id="IPR052170">
    <property type="entry name" value="M29_Exopeptidase"/>
</dbReference>
<dbReference type="GO" id="GO:0046872">
    <property type="term" value="F:metal ion binding"/>
    <property type="evidence" value="ECO:0007669"/>
    <property type="project" value="UniProtKB-KW"/>
</dbReference>
<dbReference type="EMBL" id="AYZK01000002">
    <property type="protein sequence ID" value="KRM87389.1"/>
    <property type="molecule type" value="Genomic_DNA"/>
</dbReference>
<dbReference type="SUPFAM" id="SSF144052">
    <property type="entry name" value="Thermophilic metalloprotease-like"/>
    <property type="match status" value="2"/>
</dbReference>
<evidence type="ECO:0000256" key="9">
    <source>
        <dbReference type="ARBA" id="ARBA00023049"/>
    </source>
</evidence>
<dbReference type="Pfam" id="PF02073">
    <property type="entry name" value="Peptidase_M29"/>
    <property type="match status" value="1"/>
</dbReference>
<evidence type="ECO:0000256" key="7">
    <source>
        <dbReference type="ARBA" id="ARBA00022723"/>
    </source>
</evidence>
<dbReference type="Proteomes" id="UP000051789">
    <property type="component" value="Unassembled WGS sequence"/>
</dbReference>
<dbReference type="PANTHER" id="PTHR34448:SF3">
    <property type="entry name" value="AMINOPEPTIDASE AMPS"/>
    <property type="match status" value="1"/>
</dbReference>
<dbReference type="Gene3D" id="3.40.1830.10">
    <property type="entry name" value="Thermophilic metalloprotease (M29)"/>
    <property type="match status" value="1"/>
</dbReference>
<dbReference type="PATRIC" id="fig|1423810.4.peg.918"/>
<evidence type="ECO:0000256" key="4">
    <source>
        <dbReference type="ARBA" id="ARBA00008236"/>
    </source>
</evidence>
<evidence type="ECO:0000313" key="11">
    <source>
        <dbReference type="Proteomes" id="UP000051789"/>
    </source>
</evidence>
<protein>
    <recommendedName>
        <fullName evidence="12">Aminopeptidase</fullName>
    </recommendedName>
</protein>